<dbReference type="InterPro" id="IPR008258">
    <property type="entry name" value="Transglycosylase_SLT_dom_1"/>
</dbReference>
<keyword evidence="1" id="KW-0812">Transmembrane</keyword>
<dbReference type="CDD" id="cd16894">
    <property type="entry name" value="MltD-like"/>
    <property type="match status" value="1"/>
</dbReference>
<feature type="non-terminal residue" evidence="3">
    <location>
        <position position="306"/>
    </location>
</feature>
<feature type="transmembrane region" description="Helical" evidence="1">
    <location>
        <begin position="28"/>
        <end position="47"/>
    </location>
</feature>
<sequence>MSANKVRERSACADRVSSNDRLQLSRPFWIGFLSSVLLSLCLVPLWWAQRSSGEIQISPQVFVAEPEIPPAIPLHINAQVEYWLEEFRTTRNAELLDLLGRQGLFDSLIRGKLQQRRMPEDLLYLAMIESGFSPWAVSQVSAVGLWQFMGPTALQFGLRVDNYVDERRDPVRATDAALDYIEYLHTRFDSWYLAAAAYNAGPGRVERILNRYAEGRIGDEEIYWEVLRYLPRETRNYVPRFIAVSILAADARVGGVEILQEAPYEYDMVFVPGETYLSAVAESLGVRERVLRNLNPHLTRGVTPPN</sequence>
<dbReference type="InterPro" id="IPR000189">
    <property type="entry name" value="Transglyc_AS"/>
</dbReference>
<feature type="domain" description="Transglycosylase SLT" evidence="2">
    <location>
        <begin position="113"/>
        <end position="212"/>
    </location>
</feature>
<proteinExistence type="predicted"/>
<dbReference type="PANTHER" id="PTHR37423:SF2">
    <property type="entry name" value="MEMBRANE-BOUND LYTIC MUREIN TRANSGLYCOSYLASE C"/>
    <property type="match status" value="1"/>
</dbReference>
<dbReference type="AlphaFoldDB" id="A0A382N0N6"/>
<dbReference type="EMBL" id="UINC01096995">
    <property type="protein sequence ID" value="SVC54340.1"/>
    <property type="molecule type" value="Genomic_DNA"/>
</dbReference>
<dbReference type="GO" id="GO:0008933">
    <property type="term" value="F:peptidoglycan lytic transglycosylase activity"/>
    <property type="evidence" value="ECO:0007669"/>
    <property type="project" value="InterPro"/>
</dbReference>
<dbReference type="GO" id="GO:0016020">
    <property type="term" value="C:membrane"/>
    <property type="evidence" value="ECO:0007669"/>
    <property type="project" value="InterPro"/>
</dbReference>
<dbReference type="PROSITE" id="PS00922">
    <property type="entry name" value="TRANSGLYCOSYLASE"/>
    <property type="match status" value="1"/>
</dbReference>
<dbReference type="GO" id="GO:0000270">
    <property type="term" value="P:peptidoglycan metabolic process"/>
    <property type="evidence" value="ECO:0007669"/>
    <property type="project" value="InterPro"/>
</dbReference>
<reference evidence="3" key="1">
    <citation type="submission" date="2018-05" db="EMBL/GenBank/DDBJ databases">
        <authorList>
            <person name="Lanie J.A."/>
            <person name="Ng W.-L."/>
            <person name="Kazmierczak K.M."/>
            <person name="Andrzejewski T.M."/>
            <person name="Davidsen T.M."/>
            <person name="Wayne K.J."/>
            <person name="Tettelin H."/>
            <person name="Glass J.I."/>
            <person name="Rusch D."/>
            <person name="Podicherti R."/>
            <person name="Tsui H.-C.T."/>
            <person name="Winkler M.E."/>
        </authorList>
    </citation>
    <scope>NUCLEOTIDE SEQUENCE</scope>
</reference>
<keyword evidence="1" id="KW-1133">Transmembrane helix</keyword>
<dbReference type="Gene3D" id="1.10.530.10">
    <property type="match status" value="1"/>
</dbReference>
<name>A0A382N0N6_9ZZZZ</name>
<dbReference type="Pfam" id="PF01464">
    <property type="entry name" value="SLT"/>
    <property type="match status" value="1"/>
</dbReference>
<evidence type="ECO:0000259" key="2">
    <source>
        <dbReference type="Pfam" id="PF01464"/>
    </source>
</evidence>
<evidence type="ECO:0000256" key="1">
    <source>
        <dbReference type="SAM" id="Phobius"/>
    </source>
</evidence>
<evidence type="ECO:0000313" key="3">
    <source>
        <dbReference type="EMBL" id="SVC54340.1"/>
    </source>
</evidence>
<dbReference type="SUPFAM" id="SSF53955">
    <property type="entry name" value="Lysozyme-like"/>
    <property type="match status" value="1"/>
</dbReference>
<dbReference type="PANTHER" id="PTHR37423">
    <property type="entry name" value="SOLUBLE LYTIC MUREIN TRANSGLYCOSYLASE-RELATED"/>
    <property type="match status" value="1"/>
</dbReference>
<protein>
    <recommendedName>
        <fullName evidence="2">Transglycosylase SLT domain-containing protein</fullName>
    </recommendedName>
</protein>
<organism evidence="3">
    <name type="scientific">marine metagenome</name>
    <dbReference type="NCBI Taxonomy" id="408172"/>
    <lineage>
        <taxon>unclassified sequences</taxon>
        <taxon>metagenomes</taxon>
        <taxon>ecological metagenomes</taxon>
    </lineage>
</organism>
<keyword evidence="1" id="KW-0472">Membrane</keyword>
<accession>A0A382N0N6</accession>
<gene>
    <name evidence="3" type="ORF">METZ01_LOCUS307194</name>
</gene>
<dbReference type="InterPro" id="IPR023346">
    <property type="entry name" value="Lysozyme-like_dom_sf"/>
</dbReference>